<comment type="caution">
    <text evidence="2">The sequence shown here is derived from an EMBL/GenBank/DDBJ whole genome shotgun (WGS) entry which is preliminary data.</text>
</comment>
<evidence type="ECO:0000313" key="2">
    <source>
        <dbReference type="EMBL" id="KAE8984453.1"/>
    </source>
</evidence>
<proteinExistence type="predicted"/>
<sequence length="88" mass="9709">MIAGTWIWLMTSMRWSASYICDLGDEHAMDVRYENSWCTGRGTTNPVGLTRSISIVEHCCMTTYGSKSIDTGSVFCSPTKSNSGEDRG</sequence>
<gene>
    <name evidence="2" type="ORF">PR002_g22936</name>
</gene>
<evidence type="ECO:0000256" key="1">
    <source>
        <dbReference type="SAM" id="SignalP"/>
    </source>
</evidence>
<evidence type="ECO:0000313" key="3">
    <source>
        <dbReference type="Proteomes" id="UP000435112"/>
    </source>
</evidence>
<accession>A0A6A3IYI9</accession>
<keyword evidence="1" id="KW-0732">Signal</keyword>
<feature type="chain" id="PRO_5025392124" description="Pectate lyase" evidence="1">
    <location>
        <begin position="19"/>
        <end position="88"/>
    </location>
</feature>
<name>A0A6A3IYI9_9STRA</name>
<organism evidence="2 3">
    <name type="scientific">Phytophthora rubi</name>
    <dbReference type="NCBI Taxonomy" id="129364"/>
    <lineage>
        <taxon>Eukaryota</taxon>
        <taxon>Sar</taxon>
        <taxon>Stramenopiles</taxon>
        <taxon>Oomycota</taxon>
        <taxon>Peronosporomycetes</taxon>
        <taxon>Peronosporales</taxon>
        <taxon>Peronosporaceae</taxon>
        <taxon>Phytophthora</taxon>
    </lineage>
</organism>
<protein>
    <recommendedName>
        <fullName evidence="4">Pectate lyase</fullName>
    </recommendedName>
</protein>
<dbReference type="AlphaFoldDB" id="A0A6A3IYI9"/>
<dbReference type="Proteomes" id="UP000435112">
    <property type="component" value="Unassembled WGS sequence"/>
</dbReference>
<dbReference type="EMBL" id="QXFU01002542">
    <property type="protein sequence ID" value="KAE8984453.1"/>
    <property type="molecule type" value="Genomic_DNA"/>
</dbReference>
<reference evidence="2 3" key="1">
    <citation type="submission" date="2018-09" db="EMBL/GenBank/DDBJ databases">
        <title>Genomic investigation of the strawberry pathogen Phytophthora fragariae indicates pathogenicity is determined by transcriptional variation in three key races.</title>
        <authorList>
            <person name="Adams T.M."/>
            <person name="Armitage A.D."/>
            <person name="Sobczyk M.K."/>
            <person name="Bates H.J."/>
            <person name="Dunwell J.M."/>
            <person name="Nellist C.F."/>
            <person name="Harrison R.J."/>
        </authorList>
    </citation>
    <scope>NUCLEOTIDE SEQUENCE [LARGE SCALE GENOMIC DNA]</scope>
    <source>
        <strain evidence="2 3">SCRP324</strain>
    </source>
</reference>
<feature type="signal peptide" evidence="1">
    <location>
        <begin position="1"/>
        <end position="18"/>
    </location>
</feature>
<evidence type="ECO:0008006" key="4">
    <source>
        <dbReference type="Google" id="ProtNLM"/>
    </source>
</evidence>